<evidence type="ECO:0008006" key="7">
    <source>
        <dbReference type="Google" id="ProtNLM"/>
    </source>
</evidence>
<feature type="domain" description="Glycosyl transferase family 1" evidence="3">
    <location>
        <begin position="210"/>
        <end position="356"/>
    </location>
</feature>
<dbReference type="SUPFAM" id="SSF53756">
    <property type="entry name" value="UDP-Glycosyltransferase/glycogen phosphorylase"/>
    <property type="match status" value="1"/>
</dbReference>
<protein>
    <recommendedName>
        <fullName evidence="7">Glycosyltransferase subfamily 4-like N-terminal domain-containing protein</fullName>
    </recommendedName>
</protein>
<evidence type="ECO:0000256" key="2">
    <source>
        <dbReference type="ARBA" id="ARBA00022679"/>
    </source>
</evidence>
<proteinExistence type="predicted"/>
<reference evidence="5 6" key="1">
    <citation type="journal article" date="2016" name="Nat. Commun.">
        <title>Thousands of microbial genomes shed light on interconnected biogeochemical processes in an aquifer system.</title>
        <authorList>
            <person name="Anantharaman K."/>
            <person name="Brown C.T."/>
            <person name="Hug L.A."/>
            <person name="Sharon I."/>
            <person name="Castelle C.J."/>
            <person name="Probst A.J."/>
            <person name="Thomas B.C."/>
            <person name="Singh A."/>
            <person name="Wilkins M.J."/>
            <person name="Karaoz U."/>
            <person name="Brodie E.L."/>
            <person name="Williams K.H."/>
            <person name="Hubbard S.S."/>
            <person name="Banfield J.F."/>
        </authorList>
    </citation>
    <scope>NUCLEOTIDE SEQUENCE [LARGE SCALE GENOMIC DNA]</scope>
</reference>
<dbReference type="STRING" id="1802438.A2571_03500"/>
<dbReference type="AlphaFoldDB" id="A0A1G2QF90"/>
<evidence type="ECO:0000313" key="6">
    <source>
        <dbReference type="Proteomes" id="UP000177043"/>
    </source>
</evidence>
<dbReference type="PANTHER" id="PTHR12526:SF629">
    <property type="entry name" value="TEICHURONIC ACID BIOSYNTHESIS GLYCOSYLTRANSFERASE TUAH-RELATED"/>
    <property type="match status" value="1"/>
</dbReference>
<dbReference type="PANTHER" id="PTHR12526">
    <property type="entry name" value="GLYCOSYLTRANSFERASE"/>
    <property type="match status" value="1"/>
</dbReference>
<sequence length="380" mass="42648">MTPKRKILYLITKSNYGGAQKYVYDLVTALPADQFEVVVALGGTGEKKAEAGYLCTLLEQANIRTIFLKNLTRDIYLFSEIFGFLEILKILHQEKPDILHLNSSKVSGIGAFWGRLIGIPKIIYTVHGWPFNEHRNWLTKKMIYFFSWLTCLFCHQVIVINRQDLTQGQTMWGQKRKMHLIYNGLKAPNFITKEEARLQLAHICQTKLEPTNIIGVTVAELHPNKGLATLINAISKTTSNFKYIIIGEGNTKEKLKYMIGEKRLAERIFLAGFIANAAKYLQAFDFFVLPSAKEGHPYTILEAGLASLPTIGSNIPGIRDILADTGNPLSPAGDPQKLAEYIDGLVSNQDIRLALGTKLHDHVATDFSFEQMVGQTISLY</sequence>
<evidence type="ECO:0000259" key="3">
    <source>
        <dbReference type="Pfam" id="PF00534"/>
    </source>
</evidence>
<keyword evidence="2" id="KW-0808">Transferase</keyword>
<evidence type="ECO:0000313" key="5">
    <source>
        <dbReference type="EMBL" id="OHA59073.1"/>
    </source>
</evidence>
<organism evidence="5 6">
    <name type="scientific">Candidatus Vogelbacteria bacterium RIFOXYD1_FULL_44_32</name>
    <dbReference type="NCBI Taxonomy" id="1802438"/>
    <lineage>
        <taxon>Bacteria</taxon>
        <taxon>Candidatus Vogeliibacteriota</taxon>
    </lineage>
</organism>
<dbReference type="EMBL" id="MHTJ01000001">
    <property type="protein sequence ID" value="OHA59073.1"/>
    <property type="molecule type" value="Genomic_DNA"/>
</dbReference>
<dbReference type="Proteomes" id="UP000177043">
    <property type="component" value="Unassembled WGS sequence"/>
</dbReference>
<dbReference type="Gene3D" id="3.40.50.2000">
    <property type="entry name" value="Glycogen Phosphorylase B"/>
    <property type="match status" value="2"/>
</dbReference>
<evidence type="ECO:0000256" key="1">
    <source>
        <dbReference type="ARBA" id="ARBA00022676"/>
    </source>
</evidence>
<keyword evidence="1" id="KW-0328">Glycosyltransferase</keyword>
<feature type="domain" description="Glycosyltransferase subfamily 4-like N-terminal" evidence="4">
    <location>
        <begin position="16"/>
        <end position="185"/>
    </location>
</feature>
<dbReference type="GO" id="GO:0016757">
    <property type="term" value="F:glycosyltransferase activity"/>
    <property type="evidence" value="ECO:0007669"/>
    <property type="project" value="UniProtKB-KW"/>
</dbReference>
<dbReference type="Pfam" id="PF00534">
    <property type="entry name" value="Glycos_transf_1"/>
    <property type="match status" value="1"/>
</dbReference>
<dbReference type="Pfam" id="PF13439">
    <property type="entry name" value="Glyco_transf_4"/>
    <property type="match status" value="1"/>
</dbReference>
<accession>A0A1G2QF90</accession>
<comment type="caution">
    <text evidence="5">The sequence shown here is derived from an EMBL/GenBank/DDBJ whole genome shotgun (WGS) entry which is preliminary data.</text>
</comment>
<evidence type="ECO:0000259" key="4">
    <source>
        <dbReference type="Pfam" id="PF13439"/>
    </source>
</evidence>
<gene>
    <name evidence="5" type="ORF">A2571_03500</name>
</gene>
<name>A0A1G2QF90_9BACT</name>
<dbReference type="InterPro" id="IPR001296">
    <property type="entry name" value="Glyco_trans_1"/>
</dbReference>
<dbReference type="InterPro" id="IPR028098">
    <property type="entry name" value="Glyco_trans_4-like_N"/>
</dbReference>